<reference evidence="1" key="2">
    <citation type="journal article" date="2019" name="Appl. Environ. Microbiol.">
        <title>Population genetics and characterization of Campylobacter jejuni isolates in western jackdaws and game birds in Finland.</title>
        <authorList>
            <person name="Kovanen S."/>
            <person name="Rossi M."/>
            <person name="Pohja-Mykra M."/>
            <person name="Nieminen T."/>
            <person name="Raunio-Saarnisto M."/>
            <person name="Sauvala M."/>
            <person name="Fredriksson-Ahomaa M."/>
            <person name="Hanninen M.L."/>
            <person name="Kivisto R."/>
        </authorList>
    </citation>
    <scope>NUCLEOTIDE SEQUENCE</scope>
    <source>
        <strain evidence="1">SO-26</strain>
    </source>
</reference>
<gene>
    <name evidence="1" type="ORF">C3I27_03855</name>
</gene>
<comment type="caution">
    <text evidence="1">The sequence shown here is derived from an EMBL/GenBank/DDBJ whole genome shotgun (WGS) entry which is preliminary data.</text>
</comment>
<dbReference type="Proteomes" id="UP000287197">
    <property type="component" value="Unassembled WGS sequence"/>
</dbReference>
<organism evidence="1 2">
    <name type="scientific">Campylobacter jejuni</name>
    <dbReference type="NCBI Taxonomy" id="197"/>
    <lineage>
        <taxon>Bacteria</taxon>
        <taxon>Pseudomonadati</taxon>
        <taxon>Campylobacterota</taxon>
        <taxon>Epsilonproteobacteria</taxon>
        <taxon>Campylobacterales</taxon>
        <taxon>Campylobacteraceae</taxon>
        <taxon>Campylobacter</taxon>
    </lineage>
</organism>
<evidence type="ECO:0000313" key="2">
    <source>
        <dbReference type="Proteomes" id="UP000287197"/>
    </source>
</evidence>
<reference evidence="1" key="1">
    <citation type="submission" date="2018-01" db="EMBL/GenBank/DDBJ databases">
        <authorList>
            <person name="Kovanen S."/>
            <person name="Nieminen T."/>
            <person name="Pohja-Mykra M."/>
            <person name="Raunio-Saarnisto M."/>
            <person name="Sauvala M."/>
            <person name="Fredriksson-Ahomaa M."/>
            <person name="Hanninen M.-L."/>
            <person name="Kivisto R."/>
        </authorList>
    </citation>
    <scope>NUCLEOTIDE SEQUENCE</scope>
    <source>
        <strain evidence="1">SO-26</strain>
    </source>
</reference>
<dbReference type="EMBL" id="PQZD01000003">
    <property type="protein sequence ID" value="RTI48562.1"/>
    <property type="molecule type" value="Genomic_DNA"/>
</dbReference>
<dbReference type="AlphaFoldDB" id="A0AAX1Z4T3"/>
<protein>
    <submittedName>
        <fullName evidence="1">Uncharacterized protein</fullName>
    </submittedName>
</protein>
<accession>A0AAX1Z4T3</accession>
<sequence>MVLFKIESVEMKSQYEYDTHLVTFIGHRDCICINVGSGEFLLILCDLLDNPEEVFEELNGLKGKIVIKEKYFQEETMETVHECFTPINPETYEKQYNRTVIARLKVKEGEELPSVILSSVVLFAKEDEIFRPNKVTKEGDILRCIPESCLPEYRKKPFEDETTNITVIRVSDGENLFTLKDDYPEVVRKNLLNLEHKCGNCDNLWIAMSVLTLEQTKYYCIVVQETDKDDISCREVNYCVGVIND</sequence>
<proteinExistence type="predicted"/>
<name>A0AAX1Z4T3_CAMJU</name>
<evidence type="ECO:0000313" key="1">
    <source>
        <dbReference type="EMBL" id="RTI48562.1"/>
    </source>
</evidence>